<proteinExistence type="inferred from homology"/>
<keyword evidence="10" id="KW-1185">Reference proteome</keyword>
<dbReference type="PRINTS" id="PR00175">
    <property type="entry name" value="NAALASMPORT"/>
</dbReference>
<organism evidence="9 10">
    <name type="scientific">Hyphococcus lacteus</name>
    <dbReference type="NCBI Taxonomy" id="3143536"/>
    <lineage>
        <taxon>Bacteria</taxon>
        <taxon>Pseudomonadati</taxon>
        <taxon>Pseudomonadota</taxon>
        <taxon>Alphaproteobacteria</taxon>
        <taxon>Parvularculales</taxon>
        <taxon>Parvularculaceae</taxon>
        <taxon>Hyphococcus</taxon>
    </lineage>
</organism>
<evidence type="ECO:0000256" key="3">
    <source>
        <dbReference type="ARBA" id="ARBA00022448"/>
    </source>
</evidence>
<dbReference type="PANTHER" id="PTHR30330">
    <property type="entry name" value="AGSS FAMILY TRANSPORTER, SODIUM-ALANINE"/>
    <property type="match status" value="1"/>
</dbReference>
<evidence type="ECO:0000313" key="9">
    <source>
        <dbReference type="EMBL" id="MEX6632919.1"/>
    </source>
</evidence>
<sequence length="481" mass="49800">MQEHIAFVNSLVWGSDSIPYPPVLLLLLGTGLYLMFRLGFMPIKKLPYAIGQLVKGGKRHDAEEGDVSPFGALMTALSSTIGTGNIAGVAVAIAIGGPGAVFWMWVTAFVGMASKYAEGVLAVKFREVDASGRHVGGPMYYIKNGMGSKWAWLGALFALFGILAAWGTGASIQANSIADALNNTYSISPLISGLVLAGGAAAVILGGITRIASVASKLVPTMAAAYLLAGIAVLIINVDAVPAAFTSIITSAFGYDAAKGGIVGGLLLIAMQKGVARGIFSNEAGQGSAPIAHAAAKNKDPVNQGVIAMLGTFIDTIIVCSITALVILSAGIIPDACAPFVRESLTVLPAGCETGAPLTVNAFNQALPGIGSHIVTIGLALFGFTTILGWSYYGERCSEFLFGEKIITPFRVTWILVTFLGAAVLMLEEGGAITDVVSIFWLIADTLTGLMAAPNLVALLVLSPLVAKLTRDYFAREKAAD</sequence>
<feature type="transmembrane region" description="Helical" evidence="8">
    <location>
        <begin position="218"/>
        <end position="238"/>
    </location>
</feature>
<dbReference type="Gene3D" id="1.20.1740.10">
    <property type="entry name" value="Amino acid/polyamine transporter I"/>
    <property type="match status" value="1"/>
</dbReference>
<reference evidence="9 10" key="1">
    <citation type="submission" date="2024-05" db="EMBL/GenBank/DDBJ databases">
        <title>Three bacterial strains, DH-69, EH-24, and ECK-19 isolated from coastal sediments.</title>
        <authorList>
            <person name="Ye Y.-Q."/>
            <person name="Du Z.-J."/>
        </authorList>
    </citation>
    <scope>NUCLEOTIDE SEQUENCE [LARGE SCALE GENOMIC DNA]</scope>
    <source>
        <strain evidence="9 10">ECK-19</strain>
    </source>
</reference>
<keyword evidence="8" id="KW-0769">Symport</keyword>
<dbReference type="RefSeq" id="WP_369312854.1">
    <property type="nucleotide sequence ID" value="NZ_JBEHZE010000001.1"/>
</dbReference>
<accession>A0ABV3Z2B2</accession>
<keyword evidence="6 8" id="KW-1133">Transmembrane helix</keyword>
<comment type="subcellular location">
    <subcellularLocation>
        <location evidence="8">Cell inner membrane</location>
        <topology evidence="8">Multi-pass membrane protein</topology>
    </subcellularLocation>
    <subcellularLocation>
        <location evidence="1">Cell membrane</location>
        <topology evidence="1">Multi-pass membrane protein</topology>
    </subcellularLocation>
</comment>
<gene>
    <name evidence="9" type="ORF">ABFZ84_05095</name>
</gene>
<protein>
    <submittedName>
        <fullName evidence="9">Alanine/glycine:cation symporter family protein</fullName>
    </submittedName>
</protein>
<feature type="transmembrane region" description="Helical" evidence="8">
    <location>
        <begin position="406"/>
        <end position="427"/>
    </location>
</feature>
<keyword evidence="8" id="KW-0997">Cell inner membrane</keyword>
<keyword evidence="4" id="KW-1003">Cell membrane</keyword>
<keyword evidence="3 8" id="KW-0813">Transport</keyword>
<evidence type="ECO:0000313" key="10">
    <source>
        <dbReference type="Proteomes" id="UP001560685"/>
    </source>
</evidence>
<name>A0ABV3Z2B2_9PROT</name>
<keyword evidence="5 8" id="KW-0812">Transmembrane</keyword>
<feature type="transmembrane region" description="Helical" evidence="8">
    <location>
        <begin position="244"/>
        <end position="270"/>
    </location>
</feature>
<dbReference type="Pfam" id="PF01235">
    <property type="entry name" value="Na_Ala_symp"/>
    <property type="match status" value="1"/>
</dbReference>
<keyword evidence="7 8" id="KW-0472">Membrane</keyword>
<dbReference type="PROSITE" id="PS00873">
    <property type="entry name" value="NA_ALANINE_SYMP"/>
    <property type="match status" value="1"/>
</dbReference>
<feature type="transmembrane region" description="Helical" evidence="8">
    <location>
        <begin position="306"/>
        <end position="333"/>
    </location>
</feature>
<feature type="transmembrane region" description="Helical" evidence="8">
    <location>
        <begin position="370"/>
        <end position="394"/>
    </location>
</feature>
<dbReference type="NCBIfam" id="TIGR00835">
    <property type="entry name" value="agcS"/>
    <property type="match status" value="1"/>
</dbReference>
<evidence type="ECO:0000256" key="8">
    <source>
        <dbReference type="RuleBase" id="RU363064"/>
    </source>
</evidence>
<dbReference type="PANTHER" id="PTHR30330:SF3">
    <property type="entry name" value="TRANSCRIPTIONAL REGULATOR, LRP FAMILY"/>
    <property type="match status" value="1"/>
</dbReference>
<feature type="transmembrane region" description="Helical" evidence="8">
    <location>
        <begin position="187"/>
        <end position="206"/>
    </location>
</feature>
<dbReference type="Proteomes" id="UP001560685">
    <property type="component" value="Unassembled WGS sequence"/>
</dbReference>
<feature type="transmembrane region" description="Helical" evidence="8">
    <location>
        <begin position="150"/>
        <end position="167"/>
    </location>
</feature>
<dbReference type="EMBL" id="JBEHZE010000001">
    <property type="protein sequence ID" value="MEX6632919.1"/>
    <property type="molecule type" value="Genomic_DNA"/>
</dbReference>
<evidence type="ECO:0000256" key="2">
    <source>
        <dbReference type="ARBA" id="ARBA00009261"/>
    </source>
</evidence>
<evidence type="ECO:0000256" key="6">
    <source>
        <dbReference type="ARBA" id="ARBA00022989"/>
    </source>
</evidence>
<feature type="transmembrane region" description="Helical" evidence="8">
    <location>
        <begin position="439"/>
        <end position="462"/>
    </location>
</feature>
<evidence type="ECO:0000256" key="4">
    <source>
        <dbReference type="ARBA" id="ARBA00022475"/>
    </source>
</evidence>
<comment type="similarity">
    <text evidence="2 8">Belongs to the alanine or glycine:cation symporter (AGCS) (TC 2.A.25) family.</text>
</comment>
<feature type="transmembrane region" description="Helical" evidence="8">
    <location>
        <begin position="18"/>
        <end position="36"/>
    </location>
</feature>
<evidence type="ECO:0000256" key="5">
    <source>
        <dbReference type="ARBA" id="ARBA00022692"/>
    </source>
</evidence>
<evidence type="ECO:0000256" key="7">
    <source>
        <dbReference type="ARBA" id="ARBA00023136"/>
    </source>
</evidence>
<evidence type="ECO:0000256" key="1">
    <source>
        <dbReference type="ARBA" id="ARBA00004651"/>
    </source>
</evidence>
<comment type="caution">
    <text evidence="9">The sequence shown here is derived from an EMBL/GenBank/DDBJ whole genome shotgun (WGS) entry which is preliminary data.</text>
</comment>
<dbReference type="InterPro" id="IPR001463">
    <property type="entry name" value="Na/Ala_symport"/>
</dbReference>